<evidence type="ECO:0000256" key="1">
    <source>
        <dbReference type="SAM" id="MobiDB-lite"/>
    </source>
</evidence>
<protein>
    <recommendedName>
        <fullName evidence="4">TITAN-like protein</fullName>
    </recommendedName>
</protein>
<dbReference type="Proteomes" id="UP000825729">
    <property type="component" value="Unassembled WGS sequence"/>
</dbReference>
<dbReference type="EMBL" id="JAINDJ010000007">
    <property type="protein sequence ID" value="KAG9442953.1"/>
    <property type="molecule type" value="Genomic_DNA"/>
</dbReference>
<evidence type="ECO:0000313" key="2">
    <source>
        <dbReference type="EMBL" id="KAG9442953.1"/>
    </source>
</evidence>
<reference evidence="2 3" key="1">
    <citation type="submission" date="2021-07" db="EMBL/GenBank/DDBJ databases">
        <title>The Aristolochia fimbriata genome: insights into angiosperm evolution, floral development and chemical biosynthesis.</title>
        <authorList>
            <person name="Jiao Y."/>
        </authorList>
    </citation>
    <scope>NUCLEOTIDE SEQUENCE [LARGE SCALE GENOMIC DNA]</scope>
    <source>
        <strain evidence="2">IBCAS-2021</strain>
        <tissue evidence="2">Leaf</tissue>
    </source>
</reference>
<sequence>MENQMKNQGQQKGIKQFDFCKVCKLNHSDGRRHIYFPNHKKALTPLLSRFAQKISDIRFFIKYPSTLRQEHASLTHFWCIFCEFDIMEMRSTFACENAINHLASLEHLKNVKDFLWRNGGGQDKLDSFRILEKDLEKWESRCRSLKLPTISSGSEPIASVAGPSKDIHIEQTSVNINSSKDYLYSFQSTVSGVLPLQCHTNESHPVSHTEVIRPVVVGSSLPPMVGGESRPAGCSHSDEKVHGTNGGASSQALEWFTQIPRVQTEEPAANVHTGAPPPWLETNDEIPINLEGNKSTDNLVISLQQPRGSRKLNPKRVGAAWAERRKLELEMEKRGEIVAQHCGYDWLPNFGRVWQAGTRKESRKEFETEKQKLLSTSHPPEKAMKIEPYISKRMRKEAEEVDGSLDGSHPEEIYVPP</sequence>
<name>A0AAV7E6F8_ARIFI</name>
<evidence type="ECO:0000313" key="3">
    <source>
        <dbReference type="Proteomes" id="UP000825729"/>
    </source>
</evidence>
<evidence type="ECO:0008006" key="4">
    <source>
        <dbReference type="Google" id="ProtNLM"/>
    </source>
</evidence>
<accession>A0AAV7E6F8</accession>
<dbReference type="PANTHER" id="PTHR31198:SF1">
    <property type="entry name" value="CENTROSOMAL AT-AC SPLICING FACTOR"/>
    <property type="match status" value="1"/>
</dbReference>
<dbReference type="AlphaFoldDB" id="A0AAV7E6F8"/>
<gene>
    <name evidence="2" type="ORF">H6P81_018807</name>
</gene>
<dbReference type="PANTHER" id="PTHR31198">
    <property type="entry name" value="COILED-COIL DOMAIN-CONTAINING PROTEIN 84"/>
    <property type="match status" value="1"/>
</dbReference>
<feature type="compositionally biased region" description="Basic and acidic residues" evidence="1">
    <location>
        <begin position="363"/>
        <end position="372"/>
    </location>
</feature>
<organism evidence="2 3">
    <name type="scientific">Aristolochia fimbriata</name>
    <name type="common">White veined hardy Dutchman's pipe vine</name>
    <dbReference type="NCBI Taxonomy" id="158543"/>
    <lineage>
        <taxon>Eukaryota</taxon>
        <taxon>Viridiplantae</taxon>
        <taxon>Streptophyta</taxon>
        <taxon>Embryophyta</taxon>
        <taxon>Tracheophyta</taxon>
        <taxon>Spermatophyta</taxon>
        <taxon>Magnoliopsida</taxon>
        <taxon>Magnoliidae</taxon>
        <taxon>Piperales</taxon>
        <taxon>Aristolochiaceae</taxon>
        <taxon>Aristolochia</taxon>
    </lineage>
</organism>
<feature type="region of interest" description="Disordered" evidence="1">
    <location>
        <begin position="363"/>
        <end position="417"/>
    </location>
</feature>
<dbReference type="Pfam" id="PF14968">
    <property type="entry name" value="CCDC84"/>
    <property type="match status" value="1"/>
</dbReference>
<feature type="region of interest" description="Disordered" evidence="1">
    <location>
        <begin position="225"/>
        <end position="245"/>
    </location>
</feature>
<keyword evidence="3" id="KW-1185">Reference proteome</keyword>
<feature type="compositionally biased region" description="Basic and acidic residues" evidence="1">
    <location>
        <begin position="408"/>
        <end position="417"/>
    </location>
</feature>
<dbReference type="InterPro" id="IPR028015">
    <property type="entry name" value="CCDC84-like"/>
</dbReference>
<proteinExistence type="predicted"/>
<comment type="caution">
    <text evidence="2">The sequence shown here is derived from an EMBL/GenBank/DDBJ whole genome shotgun (WGS) entry which is preliminary data.</text>
</comment>